<evidence type="ECO:0000259" key="4">
    <source>
        <dbReference type="PROSITE" id="PS51464"/>
    </source>
</evidence>
<accession>A0ABT5FHH5</accession>
<dbReference type="Gene3D" id="3.40.50.10490">
    <property type="entry name" value="Glucose-6-phosphate isomerase like protein, domain 1"/>
    <property type="match status" value="1"/>
</dbReference>
<dbReference type="EC" id="4.2.1.126" evidence="3"/>
<comment type="pathway">
    <text evidence="3">Amino-sugar metabolism; N-acetylmuramate degradation.</text>
</comment>
<keyword evidence="6" id="KW-1185">Reference proteome</keyword>
<dbReference type="RefSeq" id="WP_272182663.1">
    <property type="nucleotide sequence ID" value="NZ_JAQOMS010000002.1"/>
</dbReference>
<dbReference type="CDD" id="cd05007">
    <property type="entry name" value="SIS_Etherase"/>
    <property type="match status" value="1"/>
</dbReference>
<dbReference type="PROSITE" id="PS01272">
    <property type="entry name" value="GCKR"/>
    <property type="match status" value="1"/>
</dbReference>
<dbReference type="InterPro" id="IPR040190">
    <property type="entry name" value="MURQ/GCKR"/>
</dbReference>
<gene>
    <name evidence="3 5" type="primary">murQ</name>
    <name evidence="5" type="ORF">PN838_20310</name>
</gene>
<comment type="pathway">
    <text evidence="3">Cell wall biogenesis; peptidoglycan recycling.</text>
</comment>
<dbReference type="PANTHER" id="PTHR10088">
    <property type="entry name" value="GLUCOKINASE REGULATORY PROTEIN"/>
    <property type="match status" value="1"/>
</dbReference>
<feature type="domain" description="SIS" evidence="4">
    <location>
        <begin position="73"/>
        <end position="236"/>
    </location>
</feature>
<comment type="pathway">
    <text evidence="3">Amino-sugar metabolism; 1,6-anhydro-N-acetylmuramate degradation.</text>
</comment>
<comment type="function">
    <text evidence="3">Specifically catalyzes the cleavage of the D-lactyl ether substituent of MurNAc 6-phosphate, producing GlcNAc 6-phosphate and D-lactate. Together with AnmK, is also required for the utilization of anhydro-N-acetylmuramic acid (anhMurNAc) either imported from the medium or derived from its own cell wall murein, and thus plays a role in cell wall recycling.</text>
</comment>
<name>A0ABT5FHH5_9GAMM</name>
<evidence type="ECO:0000313" key="5">
    <source>
        <dbReference type="EMBL" id="MDC2890652.1"/>
    </source>
</evidence>
<reference evidence="5 6" key="1">
    <citation type="submission" date="2023-01" db="EMBL/GenBank/DDBJ databases">
        <title>Psychrosphaera sp. nov., isolated from marine algae.</title>
        <authorList>
            <person name="Bayburt H."/>
            <person name="Choi B.J."/>
            <person name="Kim J.M."/>
            <person name="Choi D.G."/>
            <person name="Jeon C.O."/>
        </authorList>
    </citation>
    <scope>NUCLEOTIDE SEQUENCE [LARGE SCALE GENOMIC DNA]</scope>
    <source>
        <strain evidence="5 6">G1-22</strain>
    </source>
</reference>
<dbReference type="Pfam" id="PF22645">
    <property type="entry name" value="GKRP_SIS_N"/>
    <property type="match status" value="1"/>
</dbReference>
<keyword evidence="2 3" id="KW-0119">Carbohydrate metabolism</keyword>
<sequence length="321" mass="34476">MDRSKSSKYDNNERDSLLAQLDNMVSETRNPDTLDLDLVDTEQLLTKINQADAIVPNAIKACIPEIGKAVEEIVNAFNKGGRLIYIGAGTSGRLGVLDAVECPPTFSVSSKQVVGIIAGGSQAIYKAVEGAEDSFELGKNDLININYGENDILVGIAASGRTPYVIGAIDYAKSIGTKTISISCNPSSQLASYCDINICAVVGPEVLTGSTRMKSGTAQKLILNMLSTASMIRIGKVYENLMVDVNASNKKLYVRAIRIVMQATGCDAHTAQVALDLTHYNAKLAIVHILTNENIQDIQQELVRNGGFLRHALQSVKQATE</sequence>
<evidence type="ECO:0000256" key="3">
    <source>
        <dbReference type="HAMAP-Rule" id="MF_00068"/>
    </source>
</evidence>
<comment type="similarity">
    <text evidence="3">Belongs to the GCKR-like family. MurNAc-6-P etherase subfamily.</text>
</comment>
<keyword evidence="1 3" id="KW-0456">Lyase</keyword>
<dbReference type="NCBIfam" id="NF009222">
    <property type="entry name" value="PRK12570.1"/>
    <property type="match status" value="1"/>
</dbReference>
<dbReference type="InterPro" id="IPR046348">
    <property type="entry name" value="SIS_dom_sf"/>
</dbReference>
<dbReference type="EMBL" id="JAQOMS010000002">
    <property type="protein sequence ID" value="MDC2890652.1"/>
    <property type="molecule type" value="Genomic_DNA"/>
</dbReference>
<dbReference type="PANTHER" id="PTHR10088:SF5">
    <property type="entry name" value="N-ACETYLMURAMIC ACID 6-PHOSPHATE ETHERASE"/>
    <property type="match status" value="1"/>
</dbReference>
<dbReference type="Pfam" id="PF20741">
    <property type="entry name" value="GKRP-like_C"/>
    <property type="match status" value="1"/>
</dbReference>
<protein>
    <recommendedName>
        <fullName evidence="3">N-acetylmuramic acid 6-phosphate etherase</fullName>
        <shortName evidence="3">MurNAc-6-P etherase</shortName>
        <ecNumber evidence="3">4.2.1.126</ecNumber>
    </recommendedName>
    <alternativeName>
        <fullName evidence="3">N-acetylmuramic acid 6-phosphate hydrolase</fullName>
    </alternativeName>
    <alternativeName>
        <fullName evidence="3">N-acetylmuramic acid 6-phosphate lyase</fullName>
    </alternativeName>
</protein>
<dbReference type="HAMAP" id="MF_00068">
    <property type="entry name" value="MurQ"/>
    <property type="match status" value="1"/>
</dbReference>
<dbReference type="GO" id="GO:0016829">
    <property type="term" value="F:lyase activity"/>
    <property type="evidence" value="ECO:0007669"/>
    <property type="project" value="UniProtKB-KW"/>
</dbReference>
<feature type="active site" description="Proton donor" evidence="3">
    <location>
        <position position="101"/>
    </location>
</feature>
<dbReference type="Gene3D" id="1.10.8.1080">
    <property type="match status" value="1"/>
</dbReference>
<comment type="catalytic activity">
    <reaction evidence="3">
        <text>N-acetyl-D-muramate 6-phosphate + H2O = N-acetyl-D-glucosamine 6-phosphate + (R)-lactate</text>
        <dbReference type="Rhea" id="RHEA:26410"/>
        <dbReference type="ChEBI" id="CHEBI:15377"/>
        <dbReference type="ChEBI" id="CHEBI:16004"/>
        <dbReference type="ChEBI" id="CHEBI:57513"/>
        <dbReference type="ChEBI" id="CHEBI:58722"/>
        <dbReference type="EC" id="4.2.1.126"/>
    </reaction>
</comment>
<dbReference type="InterPro" id="IPR005486">
    <property type="entry name" value="Glucokinase_regulatory_CS"/>
</dbReference>
<dbReference type="PROSITE" id="PS51464">
    <property type="entry name" value="SIS"/>
    <property type="match status" value="1"/>
</dbReference>
<dbReference type="NCBIfam" id="NF003915">
    <property type="entry name" value="PRK05441.1"/>
    <property type="match status" value="1"/>
</dbReference>
<organism evidence="5 6">
    <name type="scientific">Psychrosphaera algicola</name>
    <dbReference type="NCBI Taxonomy" id="3023714"/>
    <lineage>
        <taxon>Bacteria</taxon>
        <taxon>Pseudomonadati</taxon>
        <taxon>Pseudomonadota</taxon>
        <taxon>Gammaproteobacteria</taxon>
        <taxon>Alteromonadales</taxon>
        <taxon>Pseudoalteromonadaceae</taxon>
        <taxon>Psychrosphaera</taxon>
    </lineage>
</organism>
<dbReference type="NCBIfam" id="TIGR00274">
    <property type="entry name" value="N-acetylmuramic acid 6-phosphate etherase"/>
    <property type="match status" value="1"/>
</dbReference>
<feature type="active site" evidence="3">
    <location>
        <position position="132"/>
    </location>
</feature>
<dbReference type="InterPro" id="IPR005488">
    <property type="entry name" value="Etherase_MurQ"/>
</dbReference>
<evidence type="ECO:0000256" key="1">
    <source>
        <dbReference type="ARBA" id="ARBA00023239"/>
    </source>
</evidence>
<dbReference type="Proteomes" id="UP001528411">
    <property type="component" value="Unassembled WGS sequence"/>
</dbReference>
<comment type="caution">
    <text evidence="5">The sequence shown here is derived from an EMBL/GenBank/DDBJ whole genome shotgun (WGS) entry which is preliminary data.</text>
</comment>
<comment type="subunit">
    <text evidence="3">Homodimer.</text>
</comment>
<comment type="miscellaneous">
    <text evidence="3">A lyase-type mechanism (elimination/hydration) is suggested for the cleavage of the lactyl ether bond of MurNAc 6-phosphate, with the formation of an alpha,beta-unsaturated aldehyde intermediate with (E)-stereochemistry, followed by the syn addition of water to give product.</text>
</comment>
<proteinExistence type="inferred from homology"/>
<dbReference type="SUPFAM" id="SSF53697">
    <property type="entry name" value="SIS domain"/>
    <property type="match status" value="1"/>
</dbReference>
<evidence type="ECO:0000256" key="2">
    <source>
        <dbReference type="ARBA" id="ARBA00023277"/>
    </source>
</evidence>
<dbReference type="InterPro" id="IPR001347">
    <property type="entry name" value="SIS_dom"/>
</dbReference>
<evidence type="ECO:0000313" key="6">
    <source>
        <dbReference type="Proteomes" id="UP001528411"/>
    </source>
</evidence>